<protein>
    <submittedName>
        <fullName evidence="1">Uncharacterized protein</fullName>
    </submittedName>
</protein>
<dbReference type="Proteomes" id="UP001239111">
    <property type="component" value="Chromosome 4"/>
</dbReference>
<organism evidence="1 2">
    <name type="scientific">Eretmocerus hayati</name>
    <dbReference type="NCBI Taxonomy" id="131215"/>
    <lineage>
        <taxon>Eukaryota</taxon>
        <taxon>Metazoa</taxon>
        <taxon>Ecdysozoa</taxon>
        <taxon>Arthropoda</taxon>
        <taxon>Hexapoda</taxon>
        <taxon>Insecta</taxon>
        <taxon>Pterygota</taxon>
        <taxon>Neoptera</taxon>
        <taxon>Endopterygota</taxon>
        <taxon>Hymenoptera</taxon>
        <taxon>Apocrita</taxon>
        <taxon>Proctotrupomorpha</taxon>
        <taxon>Chalcidoidea</taxon>
        <taxon>Aphelinidae</taxon>
        <taxon>Aphelininae</taxon>
        <taxon>Eretmocerus</taxon>
    </lineage>
</organism>
<sequence>MDKEAKRLPFNTKFNPNAARVAYANLIINSSEDMSEFCHLPRFLISSVCICAGLLALTFPETLRKVLPDSVEDARRIGMIEDLTDSDGQRSKNPGVLREKLFSEDWVDAGNGVIVNFTDSNKLSE</sequence>
<proteinExistence type="predicted"/>
<reference evidence="1" key="1">
    <citation type="submission" date="2023-04" db="EMBL/GenBank/DDBJ databases">
        <title>A chromosome-level genome assembly of the parasitoid wasp Eretmocerus hayati.</title>
        <authorList>
            <person name="Zhong Y."/>
            <person name="Liu S."/>
            <person name="Liu Y."/>
        </authorList>
    </citation>
    <scope>NUCLEOTIDE SEQUENCE</scope>
    <source>
        <strain evidence="1">ZJU_SS_LIU_2023</strain>
    </source>
</reference>
<accession>A0ACC2N142</accession>
<comment type="caution">
    <text evidence="1">The sequence shown here is derived from an EMBL/GenBank/DDBJ whole genome shotgun (WGS) entry which is preliminary data.</text>
</comment>
<evidence type="ECO:0000313" key="2">
    <source>
        <dbReference type="Proteomes" id="UP001239111"/>
    </source>
</evidence>
<evidence type="ECO:0000313" key="1">
    <source>
        <dbReference type="EMBL" id="KAJ8664823.1"/>
    </source>
</evidence>
<name>A0ACC2N142_9HYME</name>
<gene>
    <name evidence="1" type="ORF">QAD02_006485</name>
</gene>
<dbReference type="EMBL" id="CM056744">
    <property type="protein sequence ID" value="KAJ8664823.1"/>
    <property type="molecule type" value="Genomic_DNA"/>
</dbReference>
<keyword evidence="2" id="KW-1185">Reference proteome</keyword>